<evidence type="ECO:0000256" key="1">
    <source>
        <dbReference type="ARBA" id="ARBA00008601"/>
    </source>
</evidence>
<comment type="caution">
    <text evidence="7">The sequence shown here is derived from an EMBL/GenBank/DDBJ whole genome shotgun (WGS) entry which is preliminary data.</text>
</comment>
<dbReference type="Pfam" id="PF00782">
    <property type="entry name" value="DSPc"/>
    <property type="match status" value="1"/>
</dbReference>
<dbReference type="SUPFAM" id="SSF52799">
    <property type="entry name" value="(Phosphotyrosine protein) phosphatases II"/>
    <property type="match status" value="1"/>
</dbReference>
<evidence type="ECO:0000256" key="3">
    <source>
        <dbReference type="ARBA" id="ARBA00022801"/>
    </source>
</evidence>
<reference evidence="7" key="1">
    <citation type="submission" date="2019-08" db="EMBL/GenBank/DDBJ databases">
        <title>The improved chromosome-level genome for the pearl oyster Pinctada fucata martensii using PacBio sequencing and Hi-C.</title>
        <authorList>
            <person name="Zheng Z."/>
        </authorList>
    </citation>
    <scope>NUCLEOTIDE SEQUENCE</scope>
    <source>
        <strain evidence="7">ZZ-2019</strain>
        <tissue evidence="7">Adductor muscle</tissue>
    </source>
</reference>
<dbReference type="InterPro" id="IPR029021">
    <property type="entry name" value="Prot-tyrosine_phosphatase-like"/>
</dbReference>
<evidence type="ECO:0000256" key="2">
    <source>
        <dbReference type="ARBA" id="ARBA00013064"/>
    </source>
</evidence>
<dbReference type="PANTHER" id="PTHR10159">
    <property type="entry name" value="DUAL SPECIFICITY PROTEIN PHOSPHATASE"/>
    <property type="match status" value="1"/>
</dbReference>
<evidence type="ECO:0000256" key="5">
    <source>
        <dbReference type="SAM" id="MobiDB-lite"/>
    </source>
</evidence>
<dbReference type="AlphaFoldDB" id="A0AA88Y4P3"/>
<keyword evidence="3" id="KW-0378">Hydrolase</keyword>
<organism evidence="7 8">
    <name type="scientific">Pinctada imbricata</name>
    <name type="common">Atlantic pearl-oyster</name>
    <name type="synonym">Pinctada martensii</name>
    <dbReference type="NCBI Taxonomy" id="66713"/>
    <lineage>
        <taxon>Eukaryota</taxon>
        <taxon>Metazoa</taxon>
        <taxon>Spiralia</taxon>
        <taxon>Lophotrochozoa</taxon>
        <taxon>Mollusca</taxon>
        <taxon>Bivalvia</taxon>
        <taxon>Autobranchia</taxon>
        <taxon>Pteriomorphia</taxon>
        <taxon>Pterioida</taxon>
        <taxon>Pterioidea</taxon>
        <taxon>Pteriidae</taxon>
        <taxon>Pinctada</taxon>
    </lineage>
</organism>
<evidence type="ECO:0000256" key="4">
    <source>
        <dbReference type="ARBA" id="ARBA00022912"/>
    </source>
</evidence>
<feature type="region of interest" description="Disordered" evidence="5">
    <location>
        <begin position="166"/>
        <end position="191"/>
    </location>
</feature>
<evidence type="ECO:0000313" key="7">
    <source>
        <dbReference type="EMBL" id="KAK3097571.1"/>
    </source>
</evidence>
<feature type="region of interest" description="Disordered" evidence="5">
    <location>
        <begin position="1"/>
        <end position="76"/>
    </location>
</feature>
<sequence length="476" mass="53916">MSTEGGAVQSNVSELGPCTTKTHYPVSGTSKPARFKRNNSDFFIVSSEKPKDSEKPKLTVEQRRDRFSSRRPKSFKELFFKRPDKGPQTKEESKTNFANIVSKHLLPLRLVTSFRSKERPSRDCSQDSLSANNPTNQARVRLSSPKRQSPDNTEIVPLRDREIVTVSPKHSPTVPQIRHTAHCSNNNPPKVKHLALPNSPDQRNFTAVDIFTTSYTRSSSTSSRQSLKREGVCKSAQELPKSPLVLVKQKLTRSYSDTPPHQLPLKQPSSSSLNITTCLQSKMFRSEHVSQILDYLFVGSIETAYNDPQLCRLKIDSLVDMSNMSAAQVPSSKKLHCPCMCAEAERHFRSRLIIRIDDDENEDIEQYFSEINKFIDGARRCGKKVLIFSYNGKSRAPAAAIQYMMQHENFLLRQAYNLLKNQRPAVDVNPGFQETLERVERSLFPEAKPSVSFSNDYLNIADPQAIKCAWVDCTDM</sequence>
<feature type="compositionally biased region" description="Polar residues" evidence="5">
    <location>
        <begin position="1"/>
        <end position="30"/>
    </location>
</feature>
<feature type="compositionally biased region" description="Basic and acidic residues" evidence="5">
    <location>
        <begin position="115"/>
        <end position="125"/>
    </location>
</feature>
<feature type="compositionally biased region" description="Polar residues" evidence="5">
    <location>
        <begin position="126"/>
        <end position="138"/>
    </location>
</feature>
<accession>A0AA88Y4P3</accession>
<evidence type="ECO:0000313" key="8">
    <source>
        <dbReference type="Proteomes" id="UP001186944"/>
    </source>
</evidence>
<protein>
    <recommendedName>
        <fullName evidence="2">protein-tyrosine-phosphatase</fullName>
        <ecNumber evidence="2">3.1.3.48</ecNumber>
    </recommendedName>
</protein>
<dbReference type="InterPro" id="IPR020422">
    <property type="entry name" value="TYR_PHOSPHATASE_DUAL_dom"/>
</dbReference>
<feature type="domain" description="Tyrosine-protein phosphatase" evidence="6">
    <location>
        <begin position="288"/>
        <end position="445"/>
    </location>
</feature>
<gene>
    <name evidence="7" type="ORF">FSP39_010981</name>
</gene>
<dbReference type="GO" id="GO:0017017">
    <property type="term" value="F:MAP kinase tyrosine/serine/threonine phosphatase activity"/>
    <property type="evidence" value="ECO:0007669"/>
    <property type="project" value="TreeGrafter"/>
</dbReference>
<dbReference type="SMART" id="SM00195">
    <property type="entry name" value="DSPc"/>
    <property type="match status" value="1"/>
</dbReference>
<proteinExistence type="inferred from homology"/>
<dbReference type="EMBL" id="VSWD01000007">
    <property type="protein sequence ID" value="KAK3097571.1"/>
    <property type="molecule type" value="Genomic_DNA"/>
</dbReference>
<dbReference type="PANTHER" id="PTHR10159:SF519">
    <property type="entry name" value="DUAL SPECIFICITY PROTEIN PHOSPHATASE MPK3"/>
    <property type="match status" value="1"/>
</dbReference>
<keyword evidence="8" id="KW-1185">Reference proteome</keyword>
<comment type="similarity">
    <text evidence="1">Belongs to the protein-tyrosine phosphatase family. Non-receptor class dual specificity subfamily.</text>
</comment>
<dbReference type="GO" id="GO:0008330">
    <property type="term" value="F:protein tyrosine/threonine phosphatase activity"/>
    <property type="evidence" value="ECO:0007669"/>
    <property type="project" value="TreeGrafter"/>
</dbReference>
<dbReference type="InterPro" id="IPR000340">
    <property type="entry name" value="Dual-sp_phosphatase_cat-dom"/>
</dbReference>
<dbReference type="CDD" id="cd14498">
    <property type="entry name" value="DSP"/>
    <property type="match status" value="1"/>
</dbReference>
<dbReference type="Proteomes" id="UP001186944">
    <property type="component" value="Unassembled WGS sequence"/>
</dbReference>
<dbReference type="GO" id="GO:0033550">
    <property type="term" value="F:MAP kinase tyrosine phosphatase activity"/>
    <property type="evidence" value="ECO:0007669"/>
    <property type="project" value="TreeGrafter"/>
</dbReference>
<dbReference type="PROSITE" id="PS50054">
    <property type="entry name" value="TYR_PHOSPHATASE_DUAL"/>
    <property type="match status" value="1"/>
</dbReference>
<dbReference type="GO" id="GO:0005829">
    <property type="term" value="C:cytosol"/>
    <property type="evidence" value="ECO:0007669"/>
    <property type="project" value="TreeGrafter"/>
</dbReference>
<dbReference type="GO" id="GO:0043409">
    <property type="term" value="P:negative regulation of MAPK cascade"/>
    <property type="evidence" value="ECO:0007669"/>
    <property type="project" value="TreeGrafter"/>
</dbReference>
<name>A0AA88Y4P3_PINIB</name>
<feature type="region of interest" description="Disordered" evidence="5">
    <location>
        <begin position="114"/>
        <end position="154"/>
    </location>
</feature>
<feature type="compositionally biased region" description="Basic and acidic residues" evidence="5">
    <location>
        <begin position="48"/>
        <end position="76"/>
    </location>
</feature>
<dbReference type="Gene3D" id="3.90.190.10">
    <property type="entry name" value="Protein tyrosine phosphatase superfamily"/>
    <property type="match status" value="1"/>
</dbReference>
<keyword evidence="4" id="KW-0904">Protein phosphatase</keyword>
<evidence type="ECO:0000259" key="6">
    <source>
        <dbReference type="PROSITE" id="PS50054"/>
    </source>
</evidence>
<dbReference type="EC" id="3.1.3.48" evidence="2"/>